<evidence type="ECO:0000313" key="3">
    <source>
        <dbReference type="EMBL" id="ALO41571.1"/>
    </source>
</evidence>
<dbReference type="Pfam" id="PF08241">
    <property type="entry name" value="Methyltransf_11"/>
    <property type="match status" value="1"/>
</dbReference>
<dbReference type="CDD" id="cd02440">
    <property type="entry name" value="AdoMet_MTases"/>
    <property type="match status" value="1"/>
</dbReference>
<name>A0A0S2K0J9_9GAMM</name>
<dbReference type="STRING" id="161398.PP2015_1054"/>
<accession>A0A0S2K0J9</accession>
<dbReference type="EMBL" id="CP013187">
    <property type="protein sequence ID" value="ALO41571.1"/>
    <property type="molecule type" value="Genomic_DNA"/>
</dbReference>
<proteinExistence type="predicted"/>
<dbReference type="InterPro" id="IPR029063">
    <property type="entry name" value="SAM-dependent_MTases_sf"/>
</dbReference>
<feature type="domain" description="Methyltransferase type 11" evidence="2">
    <location>
        <begin position="47"/>
        <end position="135"/>
    </location>
</feature>
<dbReference type="GO" id="GO:0008757">
    <property type="term" value="F:S-adenosylmethionine-dependent methyltransferase activity"/>
    <property type="evidence" value="ECO:0007669"/>
    <property type="project" value="InterPro"/>
</dbReference>
<dbReference type="PATRIC" id="fig|161398.10.peg.1074"/>
<dbReference type="RefSeq" id="WP_058029298.1">
    <property type="nucleotide sequence ID" value="NZ_CP013187.1"/>
</dbReference>
<dbReference type="Gene3D" id="3.40.50.150">
    <property type="entry name" value="Vaccinia Virus protein VP39"/>
    <property type="match status" value="1"/>
</dbReference>
<dbReference type="KEGG" id="pphe:PP2015_1054"/>
<protein>
    <recommendedName>
        <fullName evidence="2">Methyltransferase type 11 domain-containing protein</fullName>
    </recommendedName>
</protein>
<dbReference type="AlphaFoldDB" id="A0A0S2K0J9"/>
<keyword evidence="1" id="KW-0175">Coiled coil</keyword>
<evidence type="ECO:0000256" key="1">
    <source>
        <dbReference type="SAM" id="Coils"/>
    </source>
</evidence>
<dbReference type="Proteomes" id="UP000061457">
    <property type="component" value="Chromosome I"/>
</dbReference>
<keyword evidence="4" id="KW-1185">Reference proteome</keyword>
<dbReference type="InterPro" id="IPR013216">
    <property type="entry name" value="Methyltransf_11"/>
</dbReference>
<dbReference type="OrthoDB" id="5974463at2"/>
<organism evidence="3 4">
    <name type="scientific">Pseudoalteromonas phenolica</name>
    <dbReference type="NCBI Taxonomy" id="161398"/>
    <lineage>
        <taxon>Bacteria</taxon>
        <taxon>Pseudomonadati</taxon>
        <taxon>Pseudomonadota</taxon>
        <taxon>Gammaproteobacteria</taxon>
        <taxon>Alteromonadales</taxon>
        <taxon>Pseudoalteromonadaceae</taxon>
        <taxon>Pseudoalteromonas</taxon>
    </lineage>
</organism>
<gene>
    <name evidence="3" type="ORF">PP2015_1054</name>
</gene>
<dbReference type="SUPFAM" id="SSF53335">
    <property type="entry name" value="S-adenosyl-L-methionine-dependent methyltransferases"/>
    <property type="match status" value="1"/>
</dbReference>
<feature type="coiled-coil region" evidence="1">
    <location>
        <begin position="227"/>
        <end position="261"/>
    </location>
</feature>
<reference evidence="3 4" key="1">
    <citation type="submission" date="2015-11" db="EMBL/GenBank/DDBJ databases">
        <authorList>
            <person name="Zhang Y."/>
            <person name="Guo Z."/>
        </authorList>
    </citation>
    <scope>NUCLEOTIDE SEQUENCE [LARGE SCALE GENOMIC DNA]</scope>
    <source>
        <strain evidence="3 4">KCTC 12086</strain>
    </source>
</reference>
<sequence length="288" mass="33013">MKNHWSEYWSQGYITSFGEAFKMNYQGEIKFLWQGFSRTLDKHSKVLDVGTGNGAVIELIQAVSEHECVGIDLAKINNEVTKQINGHFISHVSAEKMPFKNEEFDAVISQFALEYSDVDLSLSETHRILKPEGKLHLVCHHKSSIIVKPNRQILEAGYAVKEHVLADLKGLVNVLMNNEPTSLYIEKIEKFISSFQSLEKVSLEATNFPAFYRFIIKNKNIDFDEAYKLFESELELLLLRLNELKKAAENTEKLLQKIRITQLFSEIAFKEIRDESNNLIAVVISAEK</sequence>
<evidence type="ECO:0000259" key="2">
    <source>
        <dbReference type="Pfam" id="PF08241"/>
    </source>
</evidence>
<evidence type="ECO:0000313" key="4">
    <source>
        <dbReference type="Proteomes" id="UP000061457"/>
    </source>
</evidence>